<dbReference type="Proteomes" id="UP000028492">
    <property type="component" value="Chromosome"/>
</dbReference>
<feature type="region of interest" description="Disordered" evidence="1">
    <location>
        <begin position="1"/>
        <end position="22"/>
    </location>
</feature>
<keyword evidence="3" id="KW-1185">Reference proteome</keyword>
<feature type="compositionally biased region" description="Basic and acidic residues" evidence="1">
    <location>
        <begin position="1"/>
        <end position="14"/>
    </location>
</feature>
<evidence type="ECO:0008006" key="4">
    <source>
        <dbReference type="Google" id="ProtNLM"/>
    </source>
</evidence>
<name>A0A075V0C9_9PSEU</name>
<protein>
    <recommendedName>
        <fullName evidence="4">BioF2-like acetyltransferase domain-containing protein</fullName>
    </recommendedName>
</protein>
<dbReference type="EMBL" id="CP008953">
    <property type="protein sequence ID" value="AIG78683.1"/>
    <property type="molecule type" value="Genomic_DNA"/>
</dbReference>
<dbReference type="eggNOG" id="COG3146">
    <property type="taxonomic scope" value="Bacteria"/>
</dbReference>
<dbReference type="RefSeq" id="WP_038517110.1">
    <property type="nucleotide sequence ID" value="NZ_CP008953.1"/>
</dbReference>
<accession>A0A075V0C9</accession>
<dbReference type="KEGG" id="aja:AJAP_29250"/>
<evidence type="ECO:0000256" key="1">
    <source>
        <dbReference type="SAM" id="MobiDB-lite"/>
    </source>
</evidence>
<dbReference type="AlphaFoldDB" id="A0A075V0C9"/>
<organism evidence="2 3">
    <name type="scientific">Amycolatopsis japonica</name>
    <dbReference type="NCBI Taxonomy" id="208439"/>
    <lineage>
        <taxon>Bacteria</taxon>
        <taxon>Bacillati</taxon>
        <taxon>Actinomycetota</taxon>
        <taxon>Actinomycetes</taxon>
        <taxon>Pseudonocardiales</taxon>
        <taxon>Pseudonocardiaceae</taxon>
        <taxon>Amycolatopsis</taxon>
        <taxon>Amycolatopsis japonica group</taxon>
    </lineage>
</organism>
<dbReference type="STRING" id="208439.AJAP_29250"/>
<dbReference type="HOGENOM" id="CLU_787298_0_0_11"/>
<proteinExistence type="predicted"/>
<gene>
    <name evidence="2" type="ORF">AJAP_29250</name>
</gene>
<evidence type="ECO:0000313" key="2">
    <source>
        <dbReference type="EMBL" id="AIG78683.1"/>
    </source>
</evidence>
<evidence type="ECO:0000313" key="3">
    <source>
        <dbReference type="Proteomes" id="UP000028492"/>
    </source>
</evidence>
<sequence length="347" mass="38648">MTWDVRVLDPRTDPEPEGWSGFLDAQQAPVPWDYGLLRVESRFSPSPTALTVISDGGEIVAAVLAMLCAPISPSGPGAVRGMARLGPRWVEVQHAWLSGYPPWLFADGLDAADRREIMRRFERAVGRFTGPGCLGVVYRTVPPESLDMLAGRGRPVRDTMPTSVLENRFVDVDGWLASLRRSRRLSLRGQSKKIAADPDVVVRTEAGRTDLDALELATMLREHRERMGPVKFDRRGPVTAEYLGELVRRPDVITSTYHDGEGRLLAFTNVLDHPVAPLHQHWAALAPEEGRPKHLYFEAVVRNVRYMIEGNRKSLSMGRGLTDLKATLGFQPVPLLGVIVPRPVTRW</sequence>
<reference evidence="2 3" key="1">
    <citation type="journal article" date="2014" name="J. Biotechnol.">
        <title>Complete genome sequence of the actinobacterium Amycolatopsis japonica MG417-CF17(T) (=DSM 44213T) producing (S,S)-N,N'-ethylenediaminedisuccinic acid.</title>
        <authorList>
            <person name="Stegmann E."/>
            <person name="Albersmeier A."/>
            <person name="Spohn M."/>
            <person name="Gert H."/>
            <person name="Weber T."/>
            <person name="Wohlleben W."/>
            <person name="Kalinowski J."/>
            <person name="Ruckert C."/>
        </authorList>
    </citation>
    <scope>NUCLEOTIDE SEQUENCE [LARGE SCALE GENOMIC DNA]</scope>
    <source>
        <strain evidence="3">MG417-CF17 (DSM 44213)</strain>
    </source>
</reference>